<comment type="caution">
    <text evidence="1">The sequence shown here is derived from an EMBL/GenBank/DDBJ whole genome shotgun (WGS) entry which is preliminary data.</text>
</comment>
<sequence>MGIAPIIEEHPTPTSALSSVRQELGARTVAAIRTAYTTRFVGAQLQRNPGDFHLLGGAALAPAAGDVVVARVTEIGQHTALQSAEGRRQKLFVGQLVLVAYGDRYAPDQFLAHVPLDLGPCQLVAGGGVASRVESMHASIDAATELEPLGLLARDGQVVNLADFAPLQVHTPSAGASAQPAQTRVPVIAVLGTSMNSGKSTTLGCLVNGLTNAGLDVAAGKATGTGAGNDPNLFKDAGAVSVADFTDFGYPTTYMVRYEQVRDLLVAMIREQAATGADVVVIEIADGLFQGETSRLLNDPVFSLHVDRVVFSAQDALGALAGEQILRAAGLDLAAVSGRLTASPLAAEEARANLRTQVIDTFELCDPQVATALLPRS</sequence>
<gene>
    <name evidence="1" type="ORF">JOF39_001473</name>
</gene>
<keyword evidence="2" id="KW-1185">Reference proteome</keyword>
<evidence type="ECO:0000313" key="1">
    <source>
        <dbReference type="EMBL" id="MBP2398392.1"/>
    </source>
</evidence>
<name>A0ABS4XPK8_GLUPR</name>
<dbReference type="SUPFAM" id="SSF52540">
    <property type="entry name" value="P-loop containing nucleoside triphosphate hydrolases"/>
    <property type="match status" value="1"/>
</dbReference>
<dbReference type="InterPro" id="IPR027417">
    <property type="entry name" value="P-loop_NTPase"/>
</dbReference>
<dbReference type="RefSeq" id="WP_229777446.1">
    <property type="nucleotide sequence ID" value="NZ_BMPH01000015.1"/>
</dbReference>
<dbReference type="EMBL" id="JAGIOJ010000001">
    <property type="protein sequence ID" value="MBP2398392.1"/>
    <property type="molecule type" value="Genomic_DNA"/>
</dbReference>
<evidence type="ECO:0000313" key="2">
    <source>
        <dbReference type="Proteomes" id="UP001195422"/>
    </source>
</evidence>
<proteinExistence type="predicted"/>
<dbReference type="Proteomes" id="UP001195422">
    <property type="component" value="Unassembled WGS sequence"/>
</dbReference>
<protein>
    <recommendedName>
        <fullName evidence="3">DUF1611 domain-containing protein</fullName>
    </recommendedName>
</protein>
<dbReference type="Gene3D" id="3.40.50.300">
    <property type="entry name" value="P-loop containing nucleotide triphosphate hydrolases"/>
    <property type="match status" value="1"/>
</dbReference>
<organism evidence="1 2">
    <name type="scientific">Glutamicibacter protophormiae</name>
    <name type="common">Brevibacterium protophormiae</name>
    <dbReference type="NCBI Taxonomy" id="37930"/>
    <lineage>
        <taxon>Bacteria</taxon>
        <taxon>Bacillati</taxon>
        <taxon>Actinomycetota</taxon>
        <taxon>Actinomycetes</taxon>
        <taxon>Micrococcales</taxon>
        <taxon>Micrococcaceae</taxon>
        <taxon>Glutamicibacter</taxon>
    </lineage>
</organism>
<evidence type="ECO:0008006" key="3">
    <source>
        <dbReference type="Google" id="ProtNLM"/>
    </source>
</evidence>
<reference evidence="1 2" key="1">
    <citation type="submission" date="2021-03" db="EMBL/GenBank/DDBJ databases">
        <title>Sequencing the genomes of 1000 actinobacteria strains.</title>
        <authorList>
            <person name="Klenk H.-P."/>
        </authorList>
    </citation>
    <scope>NUCLEOTIDE SEQUENCE [LARGE SCALE GENOMIC DNA]</scope>
    <source>
        <strain evidence="1 2">DSM 20168</strain>
    </source>
</reference>
<accession>A0ABS4XPK8</accession>